<dbReference type="InterPro" id="IPR020449">
    <property type="entry name" value="Tscrpt_reg_AraC-type_HTH"/>
</dbReference>
<dbReference type="Gene3D" id="1.10.10.60">
    <property type="entry name" value="Homeodomain-like"/>
    <property type="match status" value="2"/>
</dbReference>
<reference evidence="5 6" key="1">
    <citation type="journal article" date="2006" name="Int. J. Syst. Evol. Microbiol.">
        <title>Myroides pelagicus sp. nov., isolated from seawater in Thailand.</title>
        <authorList>
            <person name="Yoon J."/>
            <person name="Maneerat S."/>
            <person name="Kawai F."/>
            <person name="Yokota A."/>
        </authorList>
    </citation>
    <scope>NUCLEOTIDE SEQUENCE [LARGE SCALE GENOMIC DNA]</scope>
    <source>
        <strain evidence="5 6">SM1T</strain>
    </source>
</reference>
<name>A0A7K1GQ45_9FLAO</name>
<dbReference type="InterPro" id="IPR053142">
    <property type="entry name" value="PchR_regulatory_protein"/>
</dbReference>
<dbReference type="PRINTS" id="PR00032">
    <property type="entry name" value="HTHARAC"/>
</dbReference>
<dbReference type="AlphaFoldDB" id="A0A7K1GQ45"/>
<keyword evidence="2" id="KW-0238">DNA-binding</keyword>
<dbReference type="InterPro" id="IPR009057">
    <property type="entry name" value="Homeodomain-like_sf"/>
</dbReference>
<dbReference type="PANTHER" id="PTHR47893">
    <property type="entry name" value="REGULATORY PROTEIN PCHR"/>
    <property type="match status" value="1"/>
</dbReference>
<dbReference type="PANTHER" id="PTHR47893:SF1">
    <property type="entry name" value="REGULATORY PROTEIN PCHR"/>
    <property type="match status" value="1"/>
</dbReference>
<dbReference type="Proteomes" id="UP000488936">
    <property type="component" value="Unassembled WGS sequence"/>
</dbReference>
<keyword evidence="3" id="KW-0804">Transcription</keyword>
<comment type="caution">
    <text evidence="5">The sequence shown here is derived from an EMBL/GenBank/DDBJ whole genome shotgun (WGS) entry which is preliminary data.</text>
</comment>
<dbReference type="GO" id="GO:0043565">
    <property type="term" value="F:sequence-specific DNA binding"/>
    <property type="evidence" value="ECO:0007669"/>
    <property type="project" value="InterPro"/>
</dbReference>
<dbReference type="InterPro" id="IPR018060">
    <property type="entry name" value="HTH_AraC"/>
</dbReference>
<dbReference type="SMART" id="SM00342">
    <property type="entry name" value="HTH_ARAC"/>
    <property type="match status" value="1"/>
</dbReference>
<evidence type="ECO:0000259" key="4">
    <source>
        <dbReference type="PROSITE" id="PS01124"/>
    </source>
</evidence>
<keyword evidence="6" id="KW-1185">Reference proteome</keyword>
<dbReference type="OrthoDB" id="799767at2"/>
<proteinExistence type="predicted"/>
<accession>A0A7K1GQ45</accession>
<keyword evidence="1" id="KW-0805">Transcription regulation</keyword>
<evidence type="ECO:0000256" key="2">
    <source>
        <dbReference type="ARBA" id="ARBA00023125"/>
    </source>
</evidence>
<dbReference type="EMBL" id="WMJY01000060">
    <property type="protein sequence ID" value="MTH31032.1"/>
    <property type="molecule type" value="Genomic_DNA"/>
</dbReference>
<dbReference type="PROSITE" id="PS01124">
    <property type="entry name" value="HTH_ARAC_FAMILY_2"/>
    <property type="match status" value="1"/>
</dbReference>
<dbReference type="RefSeq" id="WP_155036998.1">
    <property type="nucleotide sequence ID" value="NZ_JBHTIG010000007.1"/>
</dbReference>
<dbReference type="GO" id="GO:0003700">
    <property type="term" value="F:DNA-binding transcription factor activity"/>
    <property type="evidence" value="ECO:0007669"/>
    <property type="project" value="InterPro"/>
</dbReference>
<feature type="domain" description="HTH araC/xylS-type" evidence="4">
    <location>
        <begin position="227"/>
        <end position="325"/>
    </location>
</feature>
<dbReference type="PROSITE" id="PS00041">
    <property type="entry name" value="HTH_ARAC_FAMILY_1"/>
    <property type="match status" value="1"/>
</dbReference>
<evidence type="ECO:0000256" key="1">
    <source>
        <dbReference type="ARBA" id="ARBA00023015"/>
    </source>
</evidence>
<evidence type="ECO:0000256" key="3">
    <source>
        <dbReference type="ARBA" id="ARBA00023163"/>
    </source>
</evidence>
<dbReference type="InterPro" id="IPR018062">
    <property type="entry name" value="HTH_AraC-typ_CS"/>
</dbReference>
<protein>
    <submittedName>
        <fullName evidence="5">Helix-turn-helix domain-containing protein</fullName>
    </submittedName>
</protein>
<sequence>MNLRLYDKQNNLLIEREYPLKLTQKEPLIENSIQFSEHYATGTYKEICFNGVHISIGTTHFEKPLSISFDSDFKTIEMHFALKGRSLSTTNKRKQTVEFSPYQHNIIYSDNNAGQIQWTEKDLYLCEINLTPEFFLKYLPQDNQLFDRFHNLITKEKSGLLSPVNQAITPLMYQLIVDIIQCNRSGAFKRMYIEAKVIELLLIQLEQLSLRHQKPLSINKTDIEKIQAVKDYIINNLDAEDSLIDLAHRVGTNEFTLKKGFKELFGTTVFGLWNQQKLEQAKRLLTNQQISISEVAYLLGYKNPRHFSTAFKNKFGCSPSAFKQK</sequence>
<dbReference type="SUPFAM" id="SSF46689">
    <property type="entry name" value="Homeodomain-like"/>
    <property type="match status" value="2"/>
</dbReference>
<organism evidence="5 6">
    <name type="scientific">Myroides pelagicus</name>
    <dbReference type="NCBI Taxonomy" id="270914"/>
    <lineage>
        <taxon>Bacteria</taxon>
        <taxon>Pseudomonadati</taxon>
        <taxon>Bacteroidota</taxon>
        <taxon>Flavobacteriia</taxon>
        <taxon>Flavobacteriales</taxon>
        <taxon>Flavobacteriaceae</taxon>
        <taxon>Myroides</taxon>
    </lineage>
</organism>
<gene>
    <name evidence="5" type="ORF">GJV77_14255</name>
</gene>
<evidence type="ECO:0000313" key="6">
    <source>
        <dbReference type="Proteomes" id="UP000488936"/>
    </source>
</evidence>
<evidence type="ECO:0000313" key="5">
    <source>
        <dbReference type="EMBL" id="MTH31032.1"/>
    </source>
</evidence>
<dbReference type="Pfam" id="PF12833">
    <property type="entry name" value="HTH_18"/>
    <property type="match status" value="1"/>
</dbReference>